<evidence type="ECO:0000313" key="1">
    <source>
        <dbReference type="EMBL" id="MDA3731422.1"/>
    </source>
</evidence>
<organism evidence="1 2">
    <name type="scientific">Holtiella tumoricola</name>
    <dbReference type="NCBI Taxonomy" id="3018743"/>
    <lineage>
        <taxon>Bacteria</taxon>
        <taxon>Bacillati</taxon>
        <taxon>Bacillota</taxon>
        <taxon>Clostridia</taxon>
        <taxon>Lachnospirales</taxon>
        <taxon>Cellulosilyticaceae</taxon>
        <taxon>Holtiella</taxon>
    </lineage>
</organism>
<name>A0AA42DLQ4_9FIRM</name>
<dbReference type="RefSeq" id="WP_271011811.1">
    <property type="nucleotide sequence ID" value="NZ_JAQIFT010000034.1"/>
</dbReference>
<comment type="caution">
    <text evidence="1">The sequence shown here is derived from an EMBL/GenBank/DDBJ whole genome shotgun (WGS) entry which is preliminary data.</text>
</comment>
<gene>
    <name evidence="1" type="ORF">PBV87_08025</name>
</gene>
<dbReference type="EMBL" id="JAQIFT010000034">
    <property type="protein sequence ID" value="MDA3731422.1"/>
    <property type="molecule type" value="Genomic_DNA"/>
</dbReference>
<evidence type="ECO:0000313" key="2">
    <source>
        <dbReference type="Proteomes" id="UP001169242"/>
    </source>
</evidence>
<dbReference type="AlphaFoldDB" id="A0AA42DLQ4"/>
<protein>
    <submittedName>
        <fullName evidence="1">Uncharacterized protein</fullName>
    </submittedName>
</protein>
<accession>A0AA42DLQ4</accession>
<keyword evidence="2" id="KW-1185">Reference proteome</keyword>
<proteinExistence type="predicted"/>
<sequence>MSRLRHDVHSTGFYVSPEQLAHDLAIVKLNHLNCCKNNHDYYNKYIDLVDEFTCLIQDKIKYDSTCRIHPLDIDTEFDSSVSKN</sequence>
<dbReference type="Proteomes" id="UP001169242">
    <property type="component" value="Unassembled WGS sequence"/>
</dbReference>
<reference evidence="1" key="1">
    <citation type="journal article" date="2023" name="Int. J. Syst. Evol. Microbiol.">
        <title>&lt;i&gt;Holtiella tumoricola&lt;/i&gt; gen. nov. sp. nov., isolated from a human clinical sample.</title>
        <authorList>
            <person name="Allen-Vercoe E."/>
            <person name="Daigneault M.C."/>
            <person name="Vancuren S.J."/>
            <person name="Cochrane K."/>
            <person name="O'Neal L.L."/>
            <person name="Sankaranarayanan K."/>
            <person name="Lawson P.A."/>
        </authorList>
    </citation>
    <scope>NUCLEOTIDE SEQUENCE</scope>
    <source>
        <strain evidence="1">CC70A</strain>
    </source>
</reference>